<accession>A0A176WMD6</accession>
<comment type="similarity">
    <text evidence="1 6 7">Belongs to the peptidase S8 family.</text>
</comment>
<feature type="active site" description="Charge relay system" evidence="5 6">
    <location>
        <position position="732"/>
    </location>
</feature>
<dbReference type="AlphaFoldDB" id="A0A176WMD6"/>
<dbReference type="Pfam" id="PF17766">
    <property type="entry name" value="fn3_6"/>
    <property type="match status" value="1"/>
</dbReference>
<dbReference type="PROSITE" id="PS00136">
    <property type="entry name" value="SUBTILASE_ASP"/>
    <property type="match status" value="1"/>
</dbReference>
<evidence type="ECO:0000256" key="8">
    <source>
        <dbReference type="SAM" id="SignalP"/>
    </source>
</evidence>
<dbReference type="GO" id="GO:0004252">
    <property type="term" value="F:serine-type endopeptidase activity"/>
    <property type="evidence" value="ECO:0007669"/>
    <property type="project" value="UniProtKB-UniRule"/>
</dbReference>
<evidence type="ECO:0000259" key="10">
    <source>
        <dbReference type="Pfam" id="PF05922"/>
    </source>
</evidence>
<feature type="active site" description="Charge relay system" evidence="5 6">
    <location>
        <position position="333"/>
    </location>
</feature>
<evidence type="ECO:0000259" key="9">
    <source>
        <dbReference type="Pfam" id="PF00082"/>
    </source>
</evidence>
<dbReference type="PROSITE" id="PS51892">
    <property type="entry name" value="SUBTILASE"/>
    <property type="match status" value="1"/>
</dbReference>
<evidence type="ECO:0000313" key="12">
    <source>
        <dbReference type="EMBL" id="OAE33442.1"/>
    </source>
</evidence>
<keyword evidence="4 6" id="KW-0720">Serine protease</keyword>
<sequence>MKQFSGWVLVSYALLAIVASTVSALYDGRPGARILLEPDESKIVYIVTLEGKPVVAEYDDLYNDVDEASNKKLKIDPASVSRTASRRTARNLWAQHFVVMTGIDRLSMDFCDVPHGRCIALLLFALLFKELCRFASGFCLLKQNESFRSMIKDSKQYAAKLKSNQDAFLQKNLKSGSYEKVHSFTHVTNAMCVEFSNRAQVEKIKSLAGVVRVEKDYMLVSSTTHTPQLLALSSAFGGWALSGGQQSAGENIVIGMVDTGINPGHPSFLDEDPNSYGPVPASYLGTCTVDDTFPQGSCNRKLVGARYFSDSASAYGILDPVMDFASPMDGNGHGTHTSAIAAGNADIQVTVEGITFGSMSGVAPRARVATYKCIYRYGGFLSDCVAAIDQEHILAPSRPGNYSVEERSSETKCTHDLGADGELNHTSDELEMSIDRSVAQAVQDGVNVISMSLGPPSPPGGVTYLSSLEIALLAAVKAGVVVVQSAGNAGSSPGTVTSFSPWVISVGAANTDRTYPVYLDLGDGTTVQGVSYTSGLPSTALISSADIVDPNFNSSLVATDCQDSSAFDASQVSGKILICFYSDNFEMGATFEQVAWTAASLNASGFVVVASNPDLYFPIYFDAMPFALPGVVIKDLASSTTVIDYYSNNPGTAAAAIRVPAAGNAEFKTINPVVADYSSRGPAPSNGDTMETADVLKPDIIAPGSQIWSAWTEAGVDLPNWVSSFATLSGTSMAAPHVSGVVALLKQKFPSWSVAAIHSAIVTTATLTGSDGTAIKAQDDSKRLSAATNFDMGGGFLNPTAAFNPGLIFDIVHQDYINFICSVKGVTPSMVLSITGTACNTTSASKPSDLNTPSITIAKLQGTRNVVRKLTSVGSISETYTTTISVPSGTSLTATPTTFTIAPGASVSVKFAIKTTSVQKSFKFGRITWTGNQGHRVSIPVSVVPFSLT</sequence>
<dbReference type="GO" id="GO:0006508">
    <property type="term" value="P:proteolysis"/>
    <property type="evidence" value="ECO:0007669"/>
    <property type="project" value="UniProtKB-KW"/>
</dbReference>
<gene>
    <name evidence="12" type="ORF">AXG93_2685s1060</name>
</gene>
<dbReference type="InterPro" id="IPR023828">
    <property type="entry name" value="Peptidase_S8_Ser-AS"/>
</dbReference>
<dbReference type="Pfam" id="PF00082">
    <property type="entry name" value="Peptidase_S8"/>
    <property type="match status" value="1"/>
</dbReference>
<dbReference type="InterPro" id="IPR045051">
    <property type="entry name" value="SBT"/>
</dbReference>
<proteinExistence type="inferred from homology"/>
<dbReference type="InterPro" id="IPR000209">
    <property type="entry name" value="Peptidase_S8/S53_dom"/>
</dbReference>
<keyword evidence="8" id="KW-0732">Signal</keyword>
<dbReference type="PRINTS" id="PR00723">
    <property type="entry name" value="SUBTILISIN"/>
</dbReference>
<keyword evidence="2 6" id="KW-0645">Protease</keyword>
<dbReference type="InterPro" id="IPR010259">
    <property type="entry name" value="S8pro/Inhibitor_I9"/>
</dbReference>
<dbReference type="InterPro" id="IPR023827">
    <property type="entry name" value="Peptidase_S8_Asp-AS"/>
</dbReference>
<feature type="domain" description="Peptidase S8/S53" evidence="9">
    <location>
        <begin position="249"/>
        <end position="771"/>
    </location>
</feature>
<reference evidence="12" key="1">
    <citation type="submission" date="2016-03" db="EMBL/GenBank/DDBJ databases">
        <title>Mechanisms controlling the formation of the plant cell surface in tip-growing cells are functionally conserved among land plants.</title>
        <authorList>
            <person name="Honkanen S."/>
            <person name="Jones V.A."/>
            <person name="Morieri G."/>
            <person name="Champion C."/>
            <person name="Hetherington A.J."/>
            <person name="Kelly S."/>
            <person name="Saint-Marcoux D."/>
            <person name="Proust H."/>
            <person name="Prescott H."/>
            <person name="Dolan L."/>
        </authorList>
    </citation>
    <scope>NUCLEOTIDE SEQUENCE [LARGE SCALE GENOMIC DNA]</scope>
    <source>
        <tissue evidence="12">Whole gametophyte</tissue>
    </source>
</reference>
<dbReference type="Proteomes" id="UP000077202">
    <property type="component" value="Unassembled WGS sequence"/>
</dbReference>
<keyword evidence="13" id="KW-1185">Reference proteome</keyword>
<dbReference type="Gene3D" id="3.40.50.200">
    <property type="entry name" value="Peptidase S8/S53 domain"/>
    <property type="match status" value="2"/>
</dbReference>
<keyword evidence="3 6" id="KW-0378">Hydrolase</keyword>
<dbReference type="SUPFAM" id="SSF52743">
    <property type="entry name" value="Subtilisin-like"/>
    <property type="match status" value="1"/>
</dbReference>
<evidence type="ECO:0000259" key="11">
    <source>
        <dbReference type="Pfam" id="PF17766"/>
    </source>
</evidence>
<dbReference type="Pfam" id="PF05922">
    <property type="entry name" value="Inhibitor_I9"/>
    <property type="match status" value="1"/>
</dbReference>
<feature type="active site" description="Charge relay system" evidence="5 6">
    <location>
        <position position="258"/>
    </location>
</feature>
<name>A0A176WMD6_MARPO</name>
<feature type="domain" description="Subtilisin-like protease fibronectin type-III" evidence="11">
    <location>
        <begin position="849"/>
        <end position="943"/>
    </location>
</feature>
<evidence type="ECO:0000313" key="13">
    <source>
        <dbReference type="Proteomes" id="UP000077202"/>
    </source>
</evidence>
<protein>
    <submittedName>
        <fullName evidence="12">Uncharacterized protein</fullName>
    </submittedName>
</protein>
<dbReference type="PANTHER" id="PTHR10795">
    <property type="entry name" value="PROPROTEIN CONVERTASE SUBTILISIN/KEXIN"/>
    <property type="match status" value="1"/>
</dbReference>
<dbReference type="InterPro" id="IPR036852">
    <property type="entry name" value="Peptidase_S8/S53_dom_sf"/>
</dbReference>
<evidence type="ECO:0000256" key="6">
    <source>
        <dbReference type="PROSITE-ProRule" id="PRU01240"/>
    </source>
</evidence>
<dbReference type="InterPro" id="IPR041469">
    <property type="entry name" value="Subtilisin-like_FN3"/>
</dbReference>
<organism evidence="12 13">
    <name type="scientific">Marchantia polymorpha subsp. ruderalis</name>
    <dbReference type="NCBI Taxonomy" id="1480154"/>
    <lineage>
        <taxon>Eukaryota</taxon>
        <taxon>Viridiplantae</taxon>
        <taxon>Streptophyta</taxon>
        <taxon>Embryophyta</taxon>
        <taxon>Marchantiophyta</taxon>
        <taxon>Marchantiopsida</taxon>
        <taxon>Marchantiidae</taxon>
        <taxon>Marchantiales</taxon>
        <taxon>Marchantiaceae</taxon>
        <taxon>Marchantia</taxon>
    </lineage>
</organism>
<feature type="domain" description="Inhibitor I9" evidence="10">
    <location>
        <begin position="154"/>
        <end position="218"/>
    </location>
</feature>
<evidence type="ECO:0000256" key="3">
    <source>
        <dbReference type="ARBA" id="ARBA00022801"/>
    </source>
</evidence>
<feature type="chain" id="PRO_5008052602" evidence="8">
    <location>
        <begin position="25"/>
        <end position="949"/>
    </location>
</feature>
<dbReference type="Gene3D" id="2.60.40.2310">
    <property type="match status" value="1"/>
</dbReference>
<evidence type="ECO:0000256" key="2">
    <source>
        <dbReference type="ARBA" id="ARBA00022670"/>
    </source>
</evidence>
<feature type="signal peptide" evidence="8">
    <location>
        <begin position="1"/>
        <end position="24"/>
    </location>
</feature>
<dbReference type="PROSITE" id="PS00138">
    <property type="entry name" value="SUBTILASE_SER"/>
    <property type="match status" value="1"/>
</dbReference>
<dbReference type="EMBL" id="LVLJ01000654">
    <property type="protein sequence ID" value="OAE33442.1"/>
    <property type="molecule type" value="Genomic_DNA"/>
</dbReference>
<dbReference type="CDD" id="cd02120">
    <property type="entry name" value="PA_subtilisin_like"/>
    <property type="match status" value="1"/>
</dbReference>
<evidence type="ECO:0000256" key="1">
    <source>
        <dbReference type="ARBA" id="ARBA00011073"/>
    </source>
</evidence>
<evidence type="ECO:0000256" key="4">
    <source>
        <dbReference type="ARBA" id="ARBA00022825"/>
    </source>
</evidence>
<evidence type="ECO:0000256" key="7">
    <source>
        <dbReference type="RuleBase" id="RU003355"/>
    </source>
</evidence>
<evidence type="ECO:0000256" key="5">
    <source>
        <dbReference type="PIRSR" id="PIRSR615500-1"/>
    </source>
</evidence>
<dbReference type="InterPro" id="IPR015500">
    <property type="entry name" value="Peptidase_S8_subtilisin-rel"/>
</dbReference>
<comment type="caution">
    <text evidence="12">The sequence shown here is derived from an EMBL/GenBank/DDBJ whole genome shotgun (WGS) entry which is preliminary data.</text>
</comment>